<keyword evidence="2" id="KW-0472">Membrane</keyword>
<feature type="transmembrane region" description="Helical" evidence="2">
    <location>
        <begin position="31"/>
        <end position="52"/>
    </location>
</feature>
<feature type="transmembrane region" description="Helical" evidence="2">
    <location>
        <begin position="89"/>
        <end position="112"/>
    </location>
</feature>
<feature type="transmembrane region" description="Helical" evidence="2">
    <location>
        <begin position="288"/>
        <end position="306"/>
    </location>
</feature>
<feature type="transmembrane region" description="Helical" evidence="2">
    <location>
        <begin position="194"/>
        <end position="221"/>
    </location>
</feature>
<dbReference type="Proteomes" id="UP000823913">
    <property type="component" value="Unassembled WGS sequence"/>
</dbReference>
<dbReference type="Gene3D" id="1.20.1250.20">
    <property type="entry name" value="MFS general substrate transporter like domains"/>
    <property type="match status" value="2"/>
</dbReference>
<keyword evidence="2" id="KW-1133">Transmembrane helix</keyword>
<feature type="region of interest" description="Disordered" evidence="1">
    <location>
        <begin position="559"/>
        <end position="579"/>
    </location>
</feature>
<keyword evidence="2" id="KW-0812">Transmembrane</keyword>
<feature type="transmembrane region" description="Helical" evidence="2">
    <location>
        <begin position="455"/>
        <end position="480"/>
    </location>
</feature>
<dbReference type="SUPFAM" id="SSF103473">
    <property type="entry name" value="MFS general substrate transporter"/>
    <property type="match status" value="1"/>
</dbReference>
<dbReference type="InterPro" id="IPR036259">
    <property type="entry name" value="MFS_trans_sf"/>
</dbReference>
<evidence type="ECO:0000256" key="2">
    <source>
        <dbReference type="SAM" id="Phobius"/>
    </source>
</evidence>
<accession>A0A9D1J9B1</accession>
<evidence type="ECO:0000313" key="3">
    <source>
        <dbReference type="EMBL" id="HIR66802.1"/>
    </source>
</evidence>
<feature type="transmembrane region" description="Helical" evidence="2">
    <location>
        <begin position="357"/>
        <end position="374"/>
    </location>
</feature>
<dbReference type="AlphaFoldDB" id="A0A9D1J9B1"/>
<dbReference type="EMBL" id="DVHK01000050">
    <property type="protein sequence ID" value="HIR66802.1"/>
    <property type="molecule type" value="Genomic_DNA"/>
</dbReference>
<reference evidence="3" key="2">
    <citation type="journal article" date="2021" name="PeerJ">
        <title>Extensive microbial diversity within the chicken gut microbiome revealed by metagenomics and culture.</title>
        <authorList>
            <person name="Gilroy R."/>
            <person name="Ravi A."/>
            <person name="Getino M."/>
            <person name="Pursley I."/>
            <person name="Horton D.L."/>
            <person name="Alikhan N.F."/>
            <person name="Baker D."/>
            <person name="Gharbi K."/>
            <person name="Hall N."/>
            <person name="Watson M."/>
            <person name="Adriaenssens E.M."/>
            <person name="Foster-Nyarko E."/>
            <person name="Jarju S."/>
            <person name="Secka A."/>
            <person name="Antonio M."/>
            <person name="Oren A."/>
            <person name="Chaudhuri R.R."/>
            <person name="La Ragione R."/>
            <person name="Hildebrand F."/>
            <person name="Pallen M.J."/>
        </authorList>
    </citation>
    <scope>NUCLEOTIDE SEQUENCE</scope>
    <source>
        <strain evidence="3">ChiW16-3235</strain>
    </source>
</reference>
<evidence type="ECO:0000313" key="4">
    <source>
        <dbReference type="Proteomes" id="UP000823913"/>
    </source>
</evidence>
<proteinExistence type="predicted"/>
<reference evidence="3" key="1">
    <citation type="submission" date="2020-10" db="EMBL/GenBank/DDBJ databases">
        <authorList>
            <person name="Gilroy R."/>
        </authorList>
    </citation>
    <scope>NUCLEOTIDE SEQUENCE</scope>
    <source>
        <strain evidence="3">ChiW16-3235</strain>
    </source>
</reference>
<name>A0A9D1J9B1_9FIRM</name>
<feature type="compositionally biased region" description="Basic and acidic residues" evidence="1">
    <location>
        <begin position="559"/>
        <end position="573"/>
    </location>
</feature>
<gene>
    <name evidence="3" type="ORF">IAB94_01995</name>
</gene>
<feature type="transmembrane region" description="Helical" evidence="2">
    <location>
        <begin position="152"/>
        <end position="174"/>
    </location>
</feature>
<feature type="transmembrane region" description="Helical" evidence="2">
    <location>
        <begin position="423"/>
        <end position="443"/>
    </location>
</feature>
<dbReference type="Pfam" id="PF13347">
    <property type="entry name" value="MFS_2"/>
    <property type="match status" value="1"/>
</dbReference>
<comment type="caution">
    <text evidence="3">The sequence shown here is derived from an EMBL/GenBank/DDBJ whole genome shotgun (WGS) entry which is preliminary data.</text>
</comment>
<evidence type="ECO:0000256" key="1">
    <source>
        <dbReference type="SAM" id="MobiDB-lite"/>
    </source>
</evidence>
<organism evidence="3 4">
    <name type="scientific">Candidatus Coproplasma avicola</name>
    <dbReference type="NCBI Taxonomy" id="2840744"/>
    <lineage>
        <taxon>Bacteria</taxon>
        <taxon>Bacillati</taxon>
        <taxon>Bacillota</taxon>
        <taxon>Clostridia</taxon>
        <taxon>Eubacteriales</taxon>
        <taxon>Candidatus Coproplasma</taxon>
    </lineage>
</organism>
<sequence length="579" mass="63734">MNKTQNSKSIFASPLLSTKVKSVNVKTPELLIGYFLGPFGALLASGIFTSFLNRYWKDVLFANYRVFMGYDNAGNEIWQLPADSPITTFLSLLPLLSTILIVAGNLIVGQLIERTKTRAGKARPWMLLSSVLLAIGCIVMFVAPMGNGTDTPVLTMVLTAIAYNIYYAVAYPMYNTANSTLVPVSTRNSTQRGLLASFTNFAHLGVMGAGGMVFPMVISLFLGGWSAPNKTGWMITFVVIGVVTFIFVVLQYYFTRERVTEESFHLETQEKPKAISMGKQFRAVGSDAFWWIIIIFYLIFQFSGSLKNLSCSDFCTTQFGNDFGDFATTIINVLGAVPMAIAMTFIWPLSRKYGKRIVVMAGLLVGAVGGVIAGIWADNFYVVCVGIALKSFGSSPACYMILAMISDVLDHIEAKSGYRCDGLTMSIYSSIMAATTPLGQSLFNAITNAGENAAMVTVCYIWIETAVYIACALLMLAFGVEKFLGSDRTKILERQKAEALAAGIEWIEPEERMRREQEEAERLSEDARKLELKARCEKKGLSFEEEEAKYQAKLAQKRRAAEQKKAAKAEKAARGGKNK</sequence>
<feature type="transmembrane region" description="Helical" evidence="2">
    <location>
        <begin position="124"/>
        <end position="146"/>
    </location>
</feature>
<protein>
    <submittedName>
        <fullName evidence="3">MFS transporter</fullName>
    </submittedName>
</protein>
<feature type="transmembrane region" description="Helical" evidence="2">
    <location>
        <begin position="233"/>
        <end position="254"/>
    </location>
</feature>
<feature type="transmembrane region" description="Helical" evidence="2">
    <location>
        <begin position="326"/>
        <end position="350"/>
    </location>
</feature>